<reference evidence="1 2" key="1">
    <citation type="journal article" date="2017" name="Mol. Biol. Evol.">
        <title>The 4-celled Tetrabaena socialis nuclear genome reveals the essential components for genetic control of cell number at the origin of multicellularity in the volvocine lineage.</title>
        <authorList>
            <person name="Featherston J."/>
            <person name="Arakaki Y."/>
            <person name="Hanschen E.R."/>
            <person name="Ferris P.J."/>
            <person name="Michod R.E."/>
            <person name="Olson B.J.S.C."/>
            <person name="Nozaki H."/>
            <person name="Durand P.M."/>
        </authorList>
    </citation>
    <scope>NUCLEOTIDE SEQUENCE [LARGE SCALE GENOMIC DNA]</scope>
    <source>
        <strain evidence="1 2">NIES-571</strain>
    </source>
</reference>
<comment type="caution">
    <text evidence="1">The sequence shown here is derived from an EMBL/GenBank/DDBJ whole genome shotgun (WGS) entry which is preliminary data.</text>
</comment>
<accession>A0A2J7ZUF1</accession>
<dbReference type="InterPro" id="IPR016161">
    <property type="entry name" value="Ald_DH/histidinol_DH"/>
</dbReference>
<dbReference type="GO" id="GO:0004350">
    <property type="term" value="F:glutamate-5-semialdehyde dehydrogenase activity"/>
    <property type="evidence" value="ECO:0007669"/>
    <property type="project" value="TreeGrafter"/>
</dbReference>
<evidence type="ECO:0000313" key="2">
    <source>
        <dbReference type="Proteomes" id="UP000236333"/>
    </source>
</evidence>
<dbReference type="Proteomes" id="UP000236333">
    <property type="component" value="Unassembled WGS sequence"/>
</dbReference>
<dbReference type="PANTHER" id="PTHR11063:SF8">
    <property type="entry name" value="DELTA-1-PYRROLINE-5-CARBOXYLATE SYNTHASE"/>
    <property type="match status" value="1"/>
</dbReference>
<dbReference type="SUPFAM" id="SSF53720">
    <property type="entry name" value="ALDH-like"/>
    <property type="match status" value="1"/>
</dbReference>
<dbReference type="AlphaFoldDB" id="A0A2J7ZUF1"/>
<dbReference type="InterPro" id="IPR016162">
    <property type="entry name" value="Ald_DH_N"/>
</dbReference>
<name>A0A2J7ZUF1_9CHLO</name>
<dbReference type="EMBL" id="PGGS01000446">
    <property type="protein sequence ID" value="PNH03913.1"/>
    <property type="molecule type" value="Genomic_DNA"/>
</dbReference>
<evidence type="ECO:0000313" key="1">
    <source>
        <dbReference type="EMBL" id="PNH03913.1"/>
    </source>
</evidence>
<dbReference type="Gene3D" id="3.40.605.10">
    <property type="entry name" value="Aldehyde Dehydrogenase, Chain A, domain 1"/>
    <property type="match status" value="1"/>
</dbReference>
<keyword evidence="2" id="KW-1185">Reference proteome</keyword>
<dbReference type="PANTHER" id="PTHR11063">
    <property type="entry name" value="GLUTAMATE SEMIALDEHYDE DEHYDROGENASE"/>
    <property type="match status" value="1"/>
</dbReference>
<protein>
    <submittedName>
        <fullName evidence="1">Delta-1-pyrroline-5-carboxylate synthase B</fullName>
    </submittedName>
</protein>
<dbReference type="OrthoDB" id="1934954at2759"/>
<proteinExistence type="predicted"/>
<sequence length="203" mass="20759">MVGILVDRFGKPVAFREGVAAARRVTVQVAISSVAVKDGQDISLALLGSLADQLQLLAALGFELQLVLSGGYGSSHTDCIVTTDGARAEAFLRGVDSACVFHNASTRFADGFRFGLGAEVGISTSRIHARGPVGVEGLLTTKWVLRGSGQVVAKDTGVRFTHRTLPPPEGSGAGAAAGADAEAVVEGAGQGRRAGGGRRCVVM</sequence>
<organism evidence="1 2">
    <name type="scientific">Tetrabaena socialis</name>
    <dbReference type="NCBI Taxonomy" id="47790"/>
    <lineage>
        <taxon>Eukaryota</taxon>
        <taxon>Viridiplantae</taxon>
        <taxon>Chlorophyta</taxon>
        <taxon>core chlorophytes</taxon>
        <taxon>Chlorophyceae</taxon>
        <taxon>CS clade</taxon>
        <taxon>Chlamydomonadales</taxon>
        <taxon>Tetrabaenaceae</taxon>
        <taxon>Tetrabaena</taxon>
    </lineage>
</organism>
<gene>
    <name evidence="1" type="ORF">TSOC_009975</name>
</gene>